<proteinExistence type="inferred from homology"/>
<protein>
    <recommendedName>
        <fullName evidence="3">Fumarylacetoacetase-like C-terminal domain-containing protein</fullName>
    </recommendedName>
</protein>
<dbReference type="SUPFAM" id="SSF56529">
    <property type="entry name" value="FAH"/>
    <property type="match status" value="1"/>
</dbReference>
<dbReference type="InterPro" id="IPR011234">
    <property type="entry name" value="Fumarylacetoacetase-like_C"/>
</dbReference>
<comment type="caution">
    <text evidence="4">The sequence shown here is derived from an EMBL/GenBank/DDBJ whole genome shotgun (WGS) entry which is preliminary data.</text>
</comment>
<gene>
    <name evidence="4" type="ORF">PENSTE_c006G08971</name>
</gene>
<dbReference type="GO" id="GO:0018773">
    <property type="term" value="F:acetylpyruvate hydrolase activity"/>
    <property type="evidence" value="ECO:0007669"/>
    <property type="project" value="TreeGrafter"/>
</dbReference>
<dbReference type="FunFam" id="3.90.850.10:FF:000002">
    <property type="entry name" value="2-hydroxyhepta-2,4-diene-1,7-dioate isomerase"/>
    <property type="match status" value="1"/>
</dbReference>
<name>A0A1V6TGF3_9EURO</name>
<dbReference type="GO" id="GO:0046872">
    <property type="term" value="F:metal ion binding"/>
    <property type="evidence" value="ECO:0007669"/>
    <property type="project" value="UniProtKB-KW"/>
</dbReference>
<dbReference type="InterPro" id="IPR036663">
    <property type="entry name" value="Fumarylacetoacetase_C_sf"/>
</dbReference>
<organism evidence="4 5">
    <name type="scientific">Penicillium steckii</name>
    <dbReference type="NCBI Taxonomy" id="303698"/>
    <lineage>
        <taxon>Eukaryota</taxon>
        <taxon>Fungi</taxon>
        <taxon>Dikarya</taxon>
        <taxon>Ascomycota</taxon>
        <taxon>Pezizomycotina</taxon>
        <taxon>Eurotiomycetes</taxon>
        <taxon>Eurotiomycetidae</taxon>
        <taxon>Eurotiales</taxon>
        <taxon>Aspergillaceae</taxon>
        <taxon>Penicillium</taxon>
    </lineage>
</organism>
<evidence type="ECO:0000256" key="1">
    <source>
        <dbReference type="ARBA" id="ARBA00010211"/>
    </source>
</evidence>
<dbReference type="Pfam" id="PF01557">
    <property type="entry name" value="FAA_hydrolase"/>
    <property type="match status" value="1"/>
</dbReference>
<evidence type="ECO:0000313" key="5">
    <source>
        <dbReference type="Proteomes" id="UP000191285"/>
    </source>
</evidence>
<dbReference type="STRING" id="303698.A0A1V6TGF3"/>
<sequence length="307" mass="33104">MGISHGTKETANGSVTARPQFPVWKRWVRFQSDDGNIYGGEPVDLDVDVGLAIFDKQEVVVKVVEGGSALDYEAQFTGETRVIQKLLPPVSQQEAGTVRCIGLNYKEHAAEMKLALPSTPTVFLKADTSIASAADPIVLPSNVKCDEADYEVELAIIIGKLCKDVSVADAQSYVLGYATANDVTARQHQDKTSQWSYAKGMDGFCPLGPCIVSTESIKDPTNLNLHTSLNGKTMQNGYADDMIFSVPEIVSHLSRGHTLRPGTVIITGTPCGIGVSQNPPRFLQPGDKLRISISHGLGTQVCEITRD</sequence>
<dbReference type="Proteomes" id="UP000191285">
    <property type="component" value="Unassembled WGS sequence"/>
</dbReference>
<dbReference type="PANTHER" id="PTHR11820">
    <property type="entry name" value="ACYLPYRUVASE"/>
    <property type="match status" value="1"/>
</dbReference>
<dbReference type="OrthoDB" id="411064at2759"/>
<dbReference type="GO" id="GO:0050163">
    <property type="term" value="F:oxaloacetate tautomerase activity"/>
    <property type="evidence" value="ECO:0007669"/>
    <property type="project" value="UniProtKB-ARBA"/>
</dbReference>
<keyword evidence="5" id="KW-1185">Reference proteome</keyword>
<dbReference type="EMBL" id="MLKD01000006">
    <property type="protein sequence ID" value="OQE25256.1"/>
    <property type="molecule type" value="Genomic_DNA"/>
</dbReference>
<evidence type="ECO:0000256" key="2">
    <source>
        <dbReference type="ARBA" id="ARBA00022723"/>
    </source>
</evidence>
<evidence type="ECO:0000313" key="4">
    <source>
        <dbReference type="EMBL" id="OQE25256.1"/>
    </source>
</evidence>
<comment type="similarity">
    <text evidence="1">Belongs to the FAH family.</text>
</comment>
<reference evidence="5" key="1">
    <citation type="journal article" date="2017" name="Nat. Microbiol.">
        <title>Global analysis of biosynthetic gene clusters reveals vast potential of secondary metabolite production in Penicillium species.</title>
        <authorList>
            <person name="Nielsen J.C."/>
            <person name="Grijseels S."/>
            <person name="Prigent S."/>
            <person name="Ji B."/>
            <person name="Dainat J."/>
            <person name="Nielsen K.F."/>
            <person name="Frisvad J.C."/>
            <person name="Workman M."/>
            <person name="Nielsen J."/>
        </authorList>
    </citation>
    <scope>NUCLEOTIDE SEQUENCE [LARGE SCALE GENOMIC DNA]</scope>
    <source>
        <strain evidence="5">IBT 24891</strain>
    </source>
</reference>
<feature type="domain" description="Fumarylacetoacetase-like C-terminal" evidence="3">
    <location>
        <begin position="98"/>
        <end position="303"/>
    </location>
</feature>
<evidence type="ECO:0000259" key="3">
    <source>
        <dbReference type="Pfam" id="PF01557"/>
    </source>
</evidence>
<accession>A0A1V6TGF3</accession>
<dbReference type="PANTHER" id="PTHR11820:SF7">
    <property type="entry name" value="ACYLPYRUVASE FAHD1, MITOCHONDRIAL"/>
    <property type="match status" value="1"/>
</dbReference>
<dbReference type="GO" id="GO:0006107">
    <property type="term" value="P:oxaloacetate metabolic process"/>
    <property type="evidence" value="ECO:0007669"/>
    <property type="project" value="UniProtKB-ARBA"/>
</dbReference>
<dbReference type="Gene3D" id="3.90.850.10">
    <property type="entry name" value="Fumarylacetoacetase-like, C-terminal domain"/>
    <property type="match status" value="1"/>
</dbReference>
<dbReference type="AlphaFoldDB" id="A0A1V6TGF3"/>
<keyword evidence="2" id="KW-0479">Metal-binding</keyword>